<organism evidence="11 12">
    <name type="scientific">Hyella patelloides LEGE 07179</name>
    <dbReference type="NCBI Taxonomy" id="945734"/>
    <lineage>
        <taxon>Bacteria</taxon>
        <taxon>Bacillati</taxon>
        <taxon>Cyanobacteriota</taxon>
        <taxon>Cyanophyceae</taxon>
        <taxon>Pleurocapsales</taxon>
        <taxon>Hyellaceae</taxon>
        <taxon>Hyella</taxon>
    </lineage>
</organism>
<comment type="catalytic activity">
    <reaction evidence="7">
        <text>L-threonyl-[protein] + ATP = O-phospho-L-threonyl-[protein] + ADP + H(+)</text>
        <dbReference type="Rhea" id="RHEA:46608"/>
        <dbReference type="Rhea" id="RHEA-COMP:11060"/>
        <dbReference type="Rhea" id="RHEA-COMP:11605"/>
        <dbReference type="ChEBI" id="CHEBI:15378"/>
        <dbReference type="ChEBI" id="CHEBI:30013"/>
        <dbReference type="ChEBI" id="CHEBI:30616"/>
        <dbReference type="ChEBI" id="CHEBI:61977"/>
        <dbReference type="ChEBI" id="CHEBI:456216"/>
        <dbReference type="EC" id="2.7.11.1"/>
    </reaction>
</comment>
<keyword evidence="3" id="KW-0808">Transferase</keyword>
<dbReference type="RefSeq" id="WP_144865111.1">
    <property type="nucleotide sequence ID" value="NZ_LR213789.1"/>
</dbReference>
<dbReference type="InterPro" id="IPR011009">
    <property type="entry name" value="Kinase-like_dom_sf"/>
</dbReference>
<dbReference type="CDD" id="cd14014">
    <property type="entry name" value="STKc_PknB_like"/>
    <property type="match status" value="1"/>
</dbReference>
<evidence type="ECO:0000256" key="9">
    <source>
        <dbReference type="SAM" id="Phobius"/>
    </source>
</evidence>
<reference evidence="11 12" key="1">
    <citation type="submission" date="2019-01" db="EMBL/GenBank/DDBJ databases">
        <authorList>
            <person name="Brito A."/>
        </authorList>
    </citation>
    <scope>NUCLEOTIDE SEQUENCE [LARGE SCALE GENOMIC DNA]</scope>
    <source>
        <strain evidence="11">1</strain>
    </source>
</reference>
<keyword evidence="6" id="KW-0067">ATP-binding</keyword>
<evidence type="ECO:0000313" key="12">
    <source>
        <dbReference type="Proteomes" id="UP000320055"/>
    </source>
</evidence>
<evidence type="ECO:0000256" key="5">
    <source>
        <dbReference type="ARBA" id="ARBA00022777"/>
    </source>
</evidence>
<keyword evidence="9" id="KW-0812">Transmembrane</keyword>
<sequence>MISIHQLGDIIAKKYKIINFLGQGGAGTTYEAKNINNSQKVAIKVTSLRQIKDWKILELFEREAKILANLNHPAIPNYIEYFHLDTTGDRYFYLVRELIAGKSLFDLVEKDKEFKEEEVKQVAIQVIDILKYLHQQSPPIIHRDLKPQNLIKSEDGKLFLVDFGSVQEVYRQTLTGGTTFVGTLGYMPPEQLRGQTSFASDLYSLGATLLFLLTKKCPDDLPQHRMKINFRSQVNISDKFANWLDKLLEPITEERFQSVEEALEAFYSGNKFPQPAKSPIILKKTPGNLEIDIPLHGIEGERLSKNNIQSGLFIFSLNIVFGFISLVSYVAFLDKFKVIIPFSGLAYYMFVFPFWVAILSILGSFLFQNFGHIYININHEYFKVSKRFGVFGISQRGKTQAIQKVEGRSSDYEIRGYNLVYCAIESEKKKEVHFGLGLTLEEKEWLVMEIRDFLADYIK</sequence>
<keyword evidence="9" id="KW-1133">Transmembrane helix</keyword>
<dbReference type="EMBL" id="CAACVJ010000212">
    <property type="protein sequence ID" value="VEP14793.1"/>
    <property type="molecule type" value="Genomic_DNA"/>
</dbReference>
<evidence type="ECO:0000313" key="11">
    <source>
        <dbReference type="EMBL" id="VEP14793.1"/>
    </source>
</evidence>
<dbReference type="AlphaFoldDB" id="A0A563VTQ2"/>
<keyword evidence="12" id="KW-1185">Reference proteome</keyword>
<dbReference type="Proteomes" id="UP000320055">
    <property type="component" value="Unassembled WGS sequence"/>
</dbReference>
<dbReference type="InterPro" id="IPR000719">
    <property type="entry name" value="Prot_kinase_dom"/>
</dbReference>
<proteinExistence type="predicted"/>
<dbReference type="EC" id="2.7.11.1" evidence="1"/>
<dbReference type="SMART" id="SM00220">
    <property type="entry name" value="S_TKc"/>
    <property type="match status" value="1"/>
</dbReference>
<feature type="transmembrane region" description="Helical" evidence="9">
    <location>
        <begin position="345"/>
        <end position="367"/>
    </location>
</feature>
<keyword evidence="9" id="KW-0472">Membrane</keyword>
<dbReference type="OrthoDB" id="5518868at2"/>
<keyword evidence="5" id="KW-0418">Kinase</keyword>
<dbReference type="PANTHER" id="PTHR24363">
    <property type="entry name" value="SERINE/THREONINE PROTEIN KINASE"/>
    <property type="match status" value="1"/>
</dbReference>
<dbReference type="Gene3D" id="1.10.510.10">
    <property type="entry name" value="Transferase(Phosphotransferase) domain 1"/>
    <property type="match status" value="1"/>
</dbReference>
<keyword evidence="4" id="KW-0547">Nucleotide-binding</keyword>
<evidence type="ECO:0000256" key="1">
    <source>
        <dbReference type="ARBA" id="ARBA00012513"/>
    </source>
</evidence>
<dbReference type="PROSITE" id="PS50011">
    <property type="entry name" value="PROTEIN_KINASE_DOM"/>
    <property type="match status" value="1"/>
</dbReference>
<dbReference type="GO" id="GO:0004674">
    <property type="term" value="F:protein serine/threonine kinase activity"/>
    <property type="evidence" value="ECO:0007669"/>
    <property type="project" value="UniProtKB-KW"/>
</dbReference>
<evidence type="ECO:0000256" key="2">
    <source>
        <dbReference type="ARBA" id="ARBA00022527"/>
    </source>
</evidence>
<gene>
    <name evidence="11" type="ORF">H1P_290002</name>
</gene>
<name>A0A563VTQ2_9CYAN</name>
<dbReference type="SUPFAM" id="SSF56112">
    <property type="entry name" value="Protein kinase-like (PK-like)"/>
    <property type="match status" value="1"/>
</dbReference>
<evidence type="ECO:0000256" key="3">
    <source>
        <dbReference type="ARBA" id="ARBA00022679"/>
    </source>
</evidence>
<evidence type="ECO:0000256" key="8">
    <source>
        <dbReference type="ARBA" id="ARBA00048679"/>
    </source>
</evidence>
<dbReference type="GO" id="GO:0005524">
    <property type="term" value="F:ATP binding"/>
    <property type="evidence" value="ECO:0007669"/>
    <property type="project" value="UniProtKB-KW"/>
</dbReference>
<accession>A0A563VTQ2</accession>
<feature type="transmembrane region" description="Helical" evidence="9">
    <location>
        <begin position="312"/>
        <end position="333"/>
    </location>
</feature>
<evidence type="ECO:0000256" key="7">
    <source>
        <dbReference type="ARBA" id="ARBA00047899"/>
    </source>
</evidence>
<evidence type="ECO:0000256" key="4">
    <source>
        <dbReference type="ARBA" id="ARBA00022741"/>
    </source>
</evidence>
<keyword evidence="2" id="KW-0723">Serine/threonine-protein kinase</keyword>
<feature type="domain" description="Protein kinase" evidence="10">
    <location>
        <begin position="15"/>
        <end position="267"/>
    </location>
</feature>
<comment type="catalytic activity">
    <reaction evidence="8">
        <text>L-seryl-[protein] + ATP = O-phospho-L-seryl-[protein] + ADP + H(+)</text>
        <dbReference type="Rhea" id="RHEA:17989"/>
        <dbReference type="Rhea" id="RHEA-COMP:9863"/>
        <dbReference type="Rhea" id="RHEA-COMP:11604"/>
        <dbReference type="ChEBI" id="CHEBI:15378"/>
        <dbReference type="ChEBI" id="CHEBI:29999"/>
        <dbReference type="ChEBI" id="CHEBI:30616"/>
        <dbReference type="ChEBI" id="CHEBI:83421"/>
        <dbReference type="ChEBI" id="CHEBI:456216"/>
        <dbReference type="EC" id="2.7.11.1"/>
    </reaction>
</comment>
<dbReference type="Pfam" id="PF00069">
    <property type="entry name" value="Pkinase"/>
    <property type="match status" value="1"/>
</dbReference>
<protein>
    <recommendedName>
        <fullName evidence="1">non-specific serine/threonine protein kinase</fullName>
        <ecNumber evidence="1">2.7.11.1</ecNumber>
    </recommendedName>
</protein>
<evidence type="ECO:0000256" key="6">
    <source>
        <dbReference type="ARBA" id="ARBA00022840"/>
    </source>
</evidence>
<dbReference type="PANTHER" id="PTHR24363:SF0">
    <property type="entry name" value="SERINE_THREONINE KINASE LIKE DOMAIN CONTAINING 1"/>
    <property type="match status" value="1"/>
</dbReference>
<evidence type="ECO:0000259" key="10">
    <source>
        <dbReference type="PROSITE" id="PS50011"/>
    </source>
</evidence>